<dbReference type="Gene3D" id="3.40.630.30">
    <property type="match status" value="1"/>
</dbReference>
<dbReference type="SUPFAM" id="SSF55729">
    <property type="entry name" value="Acyl-CoA N-acyltransferases (Nat)"/>
    <property type="match status" value="1"/>
</dbReference>
<name>A0A563DX87_9MICO</name>
<protein>
    <submittedName>
        <fullName evidence="4">GNAT family N-acetyltransferase</fullName>
    </submittedName>
</protein>
<sequence length="345" mass="37305">MVSDFNEVELTTRFRPGMRVVVRYRTGDSATDALGDVIDVTADTVTVHTRRRGAVRITRDAILLAKPVPPAPARRGRPHLAIGMDDLQELMVAAMPPLQSQWLGRWLLRSAEGYTGRANSVLPLGDPGLPLSAAVTHAEQWYAALGQPALMELFGPTGFDPAADALGTELVQRGWRIFQRTLIMTADAAVVAASSTPGSIGGSWAPGSVGSPSPVEIAVTDSPTDAWWSGTSERGQAHRGTFEKVLTRVEQPVYVTASRHDRTQAVGRAAISAGWAGLFEINVRSEARRQGLGRLVVATAAARAQAHGIRLVYLQVSEDNEAAVELYRSMGFAIHHEYYYARSQK</sequence>
<evidence type="ECO:0000256" key="2">
    <source>
        <dbReference type="ARBA" id="ARBA00023315"/>
    </source>
</evidence>
<dbReference type="Pfam" id="PF24553">
    <property type="entry name" value="Rv0428c_C"/>
    <property type="match status" value="1"/>
</dbReference>
<dbReference type="InterPro" id="IPR016181">
    <property type="entry name" value="Acyl_CoA_acyltransferase"/>
</dbReference>
<organism evidence="4 5">
    <name type="scientific">Leekyejoonella antrihumi</name>
    <dbReference type="NCBI Taxonomy" id="1660198"/>
    <lineage>
        <taxon>Bacteria</taxon>
        <taxon>Bacillati</taxon>
        <taxon>Actinomycetota</taxon>
        <taxon>Actinomycetes</taxon>
        <taxon>Micrococcales</taxon>
        <taxon>Dermacoccaceae</taxon>
        <taxon>Leekyejoonella</taxon>
    </lineage>
</organism>
<dbReference type="AlphaFoldDB" id="A0A563DX87"/>
<dbReference type="RefSeq" id="WP_146318591.1">
    <property type="nucleotide sequence ID" value="NZ_VCQV01000026.1"/>
</dbReference>
<reference evidence="4 5" key="1">
    <citation type="submission" date="2019-05" db="EMBL/GenBank/DDBJ databases">
        <authorList>
            <person name="Lee S.D."/>
        </authorList>
    </citation>
    <scope>NUCLEOTIDE SEQUENCE [LARGE SCALE GENOMIC DNA]</scope>
    <source>
        <strain evidence="4 5">C5-26</strain>
    </source>
</reference>
<evidence type="ECO:0000259" key="3">
    <source>
        <dbReference type="PROSITE" id="PS51186"/>
    </source>
</evidence>
<evidence type="ECO:0000313" key="4">
    <source>
        <dbReference type="EMBL" id="TWP34562.1"/>
    </source>
</evidence>
<keyword evidence="5" id="KW-1185">Reference proteome</keyword>
<feature type="domain" description="N-acetyltransferase" evidence="3">
    <location>
        <begin position="215"/>
        <end position="345"/>
    </location>
</feature>
<evidence type="ECO:0000313" key="5">
    <source>
        <dbReference type="Proteomes" id="UP000320244"/>
    </source>
</evidence>
<dbReference type="PROSITE" id="PS51186">
    <property type="entry name" value="GNAT"/>
    <property type="match status" value="1"/>
</dbReference>
<proteinExistence type="predicted"/>
<gene>
    <name evidence="4" type="ORF">FGL98_16840</name>
</gene>
<keyword evidence="2" id="KW-0012">Acyltransferase</keyword>
<accession>A0A563DX87</accession>
<dbReference type="InterPro" id="IPR050832">
    <property type="entry name" value="Bact_Acetyltransf"/>
</dbReference>
<dbReference type="GO" id="GO:0016747">
    <property type="term" value="F:acyltransferase activity, transferring groups other than amino-acyl groups"/>
    <property type="evidence" value="ECO:0007669"/>
    <property type="project" value="InterPro"/>
</dbReference>
<dbReference type="Proteomes" id="UP000320244">
    <property type="component" value="Unassembled WGS sequence"/>
</dbReference>
<dbReference type="EMBL" id="VCQV01000026">
    <property type="protein sequence ID" value="TWP34562.1"/>
    <property type="molecule type" value="Genomic_DNA"/>
</dbReference>
<reference evidence="4 5" key="2">
    <citation type="submission" date="2019-08" db="EMBL/GenBank/DDBJ databases">
        <title>Jejuicoccus antrihumi gen. nov., sp. nov., a new member of the family Dermacoccaceae isolated from a cave.</title>
        <authorList>
            <person name="Schumann P."/>
            <person name="Kim I.S."/>
        </authorList>
    </citation>
    <scope>NUCLEOTIDE SEQUENCE [LARGE SCALE GENOMIC DNA]</scope>
    <source>
        <strain evidence="4 5">C5-26</strain>
    </source>
</reference>
<evidence type="ECO:0000256" key="1">
    <source>
        <dbReference type="ARBA" id="ARBA00022679"/>
    </source>
</evidence>
<dbReference type="OrthoDB" id="9775595at2"/>
<comment type="caution">
    <text evidence="4">The sequence shown here is derived from an EMBL/GenBank/DDBJ whole genome shotgun (WGS) entry which is preliminary data.</text>
</comment>
<dbReference type="InterPro" id="IPR056935">
    <property type="entry name" value="Rv0428c-like_C"/>
</dbReference>
<dbReference type="PANTHER" id="PTHR43877">
    <property type="entry name" value="AMINOALKYLPHOSPHONATE N-ACETYLTRANSFERASE-RELATED-RELATED"/>
    <property type="match status" value="1"/>
</dbReference>
<keyword evidence="1 4" id="KW-0808">Transferase</keyword>
<dbReference type="InterPro" id="IPR000182">
    <property type="entry name" value="GNAT_dom"/>
</dbReference>